<keyword evidence="1" id="KW-0812">Transmembrane</keyword>
<proteinExistence type="predicted"/>
<feature type="transmembrane region" description="Helical" evidence="1">
    <location>
        <begin position="353"/>
        <end position="371"/>
    </location>
</feature>
<evidence type="ECO:0000313" key="3">
    <source>
        <dbReference type="Proteomes" id="UP000184301"/>
    </source>
</evidence>
<dbReference type="OrthoDB" id="9784844at2"/>
<dbReference type="InterPro" id="IPR010540">
    <property type="entry name" value="CmpB_TMEM229"/>
</dbReference>
<feature type="transmembrane region" description="Helical" evidence="1">
    <location>
        <begin position="227"/>
        <end position="247"/>
    </location>
</feature>
<reference evidence="2 3" key="1">
    <citation type="submission" date="2016-11" db="EMBL/GenBank/DDBJ databases">
        <authorList>
            <person name="Jaros S."/>
            <person name="Januszkiewicz K."/>
            <person name="Wedrychowicz H."/>
        </authorList>
    </citation>
    <scope>NUCLEOTIDE SEQUENCE [LARGE SCALE GENOMIC DNA]</scope>
    <source>
        <strain evidence="2 3">DSM 15480</strain>
    </source>
</reference>
<dbReference type="AlphaFoldDB" id="A0A1M6Q2Q7"/>
<keyword evidence="1" id="KW-0472">Membrane</keyword>
<feature type="transmembrane region" description="Helical" evidence="1">
    <location>
        <begin position="383"/>
        <end position="404"/>
    </location>
</feature>
<feature type="transmembrane region" description="Helical" evidence="1">
    <location>
        <begin position="411"/>
        <end position="431"/>
    </location>
</feature>
<evidence type="ECO:0000256" key="1">
    <source>
        <dbReference type="SAM" id="Phobius"/>
    </source>
</evidence>
<feature type="transmembrane region" description="Helical" evidence="1">
    <location>
        <begin position="109"/>
        <end position="130"/>
    </location>
</feature>
<name>A0A1M6Q2Q7_9FIRM</name>
<dbReference type="Proteomes" id="UP000184301">
    <property type="component" value="Unassembled WGS sequence"/>
</dbReference>
<keyword evidence="1" id="KW-1133">Transmembrane helix</keyword>
<feature type="transmembrane region" description="Helical" evidence="1">
    <location>
        <begin position="451"/>
        <end position="473"/>
    </location>
</feature>
<dbReference type="EMBL" id="FQZY01000031">
    <property type="protein sequence ID" value="SHK14480.1"/>
    <property type="molecule type" value="Genomic_DNA"/>
</dbReference>
<keyword evidence="3" id="KW-1185">Reference proteome</keyword>
<organism evidence="2 3">
    <name type="scientific">Hespellia stercorisuis DSM 15480</name>
    <dbReference type="NCBI Taxonomy" id="1121950"/>
    <lineage>
        <taxon>Bacteria</taxon>
        <taxon>Bacillati</taxon>
        <taxon>Bacillota</taxon>
        <taxon>Clostridia</taxon>
        <taxon>Lachnospirales</taxon>
        <taxon>Lachnospiraceae</taxon>
        <taxon>Hespellia</taxon>
    </lineage>
</organism>
<dbReference type="Pfam" id="PF06541">
    <property type="entry name" value="ABC_trans_CmpB"/>
    <property type="match status" value="1"/>
</dbReference>
<gene>
    <name evidence="2" type="ORF">SAMN02745243_02306</name>
</gene>
<accession>A0A1M6Q2Q7</accession>
<dbReference type="STRING" id="1121950.SAMN02745243_02306"/>
<feature type="transmembrane region" description="Helical" evidence="1">
    <location>
        <begin position="493"/>
        <end position="511"/>
    </location>
</feature>
<dbReference type="PANTHER" id="PTHR40076">
    <property type="entry name" value="MEMBRANE PROTEIN-RELATED"/>
    <property type="match status" value="1"/>
</dbReference>
<dbReference type="RefSeq" id="WP_073110502.1">
    <property type="nucleotide sequence ID" value="NZ_FQZY01000031.1"/>
</dbReference>
<sequence>MWTRRGVKSRAKSSVKSNYLRMIAVCFVVAVLAGAYSSSTQILRTNTETPQDPGITKYVEETIQKKTGVGVKNVLVVSTAETLINRYLGSFSLLAISAEAVDDYMEHNFTLTFIVLLFGMVISVFYWLFVKNILLIGEKRFLMETRIYHESRINRIFYLYRSKVVKNPAWIMFCKAWFQFWWSLTIVGGIIKHYEYYMIPFIVAENPTVDRKTAFAMSKKMMRGNKWRMFVLQISFFWWHLLGLFTFGLLDIFFLNAYTSAAEVEVYMELRRKMLELRNTDNRVFVDKYLDRIPSEDEVLISILMRDDEKMPNMKPYIYEPDTYPAFLYGRKSRWHEVVAVVDGNRPYHITSYILLFFMVSVLGWVFEVLIELGREEKFQLIGLLHGPWLPLVGLGAVLAVVLFRRWMKNPWITFGLITLFYTVLEYLASLYFEVVEGTKLWDFSGYFLQINGRVCLGVSVASGLLGCAFLYYAAPKMDDFLGRFSLRKKRMLCMVLCAMIMVDVIVVIALELRGIV</sequence>
<dbReference type="InterPro" id="IPR010380">
    <property type="entry name" value="DUF975"/>
</dbReference>
<evidence type="ECO:0000313" key="2">
    <source>
        <dbReference type="EMBL" id="SHK14480.1"/>
    </source>
</evidence>
<dbReference type="PANTHER" id="PTHR40076:SF1">
    <property type="entry name" value="MEMBRANE PROTEIN"/>
    <property type="match status" value="1"/>
</dbReference>
<protein>
    <recommendedName>
        <fullName evidence="4">DUF975 family protein</fullName>
    </recommendedName>
</protein>
<evidence type="ECO:0008006" key="4">
    <source>
        <dbReference type="Google" id="ProtNLM"/>
    </source>
</evidence>
<dbReference type="Pfam" id="PF06161">
    <property type="entry name" value="DUF975"/>
    <property type="match status" value="1"/>
</dbReference>